<dbReference type="PANTHER" id="PTHR30283:SF4">
    <property type="entry name" value="PEROXIDE STRESS RESISTANCE PROTEIN YAAA"/>
    <property type="match status" value="1"/>
</dbReference>
<evidence type="ECO:0000313" key="3">
    <source>
        <dbReference type="Proteomes" id="UP001525379"/>
    </source>
</evidence>
<name>A0ABT2HWW7_9MICO</name>
<feature type="region of interest" description="Disordered" evidence="1">
    <location>
        <begin position="1"/>
        <end position="25"/>
    </location>
</feature>
<dbReference type="PANTHER" id="PTHR30283">
    <property type="entry name" value="PEROXIDE STRESS RESPONSE PROTEIN YAAA"/>
    <property type="match status" value="1"/>
</dbReference>
<comment type="caution">
    <text evidence="2">The sequence shown here is derived from an EMBL/GenBank/DDBJ whole genome shotgun (WGS) entry which is preliminary data.</text>
</comment>
<evidence type="ECO:0000313" key="2">
    <source>
        <dbReference type="EMBL" id="MCT2042812.1"/>
    </source>
</evidence>
<dbReference type="Pfam" id="PF03883">
    <property type="entry name" value="H2O2_YaaD"/>
    <property type="match status" value="1"/>
</dbReference>
<accession>A0ABT2HWW7</accession>
<dbReference type="EMBL" id="JALXSQ010000017">
    <property type="protein sequence ID" value="MCT2042812.1"/>
    <property type="molecule type" value="Genomic_DNA"/>
</dbReference>
<reference evidence="2 3" key="1">
    <citation type="submission" date="2022-04" db="EMBL/GenBank/DDBJ databases">
        <title>Human microbiome associated bacterial genomes.</title>
        <authorList>
            <person name="Sandstrom S."/>
            <person name="Salamzade R."/>
            <person name="Kalan L.R."/>
        </authorList>
    </citation>
    <scope>NUCLEOTIDE SEQUENCE [LARGE SCALE GENOMIC DNA]</scope>
    <source>
        <strain evidence="3">p3-SID1799</strain>
    </source>
</reference>
<dbReference type="RefSeq" id="WP_206394666.1">
    <property type="nucleotide sequence ID" value="NZ_JAFDPW010000001.1"/>
</dbReference>
<proteinExistence type="predicted"/>
<dbReference type="InterPro" id="IPR005583">
    <property type="entry name" value="YaaA"/>
</dbReference>
<sequence length="271" mass="29366">MTNSLIALLPPSETKRDGGSTVSASLFGPVQDEAREEALTELRALAGDAEAHQRALKLSDKLAETERARNLALCDAPRMPALERYTGVLYDALDVASLPDAARTWALERYVIQSALWGLVRGSDAIPAYRCSASTGLGKRSMKQRWARACAAVLAEHKGVVLDLRSKSYAALGPLPDRDDALVLEFVTRMPTGELKQLNHFNKQGKGEFLRTLALADSEVHEQLDAVGDMEGLCSVLRALGIEIDPISEREAMVAVGDPRQQRLGQSTTTG</sequence>
<protein>
    <submittedName>
        <fullName evidence="2">Peroxide stress protein YaaA</fullName>
    </submittedName>
</protein>
<organism evidence="2 3">
    <name type="scientific">Pseudoclavibacter albus</name>
    <dbReference type="NCBI Taxonomy" id="272241"/>
    <lineage>
        <taxon>Bacteria</taxon>
        <taxon>Bacillati</taxon>
        <taxon>Actinomycetota</taxon>
        <taxon>Actinomycetes</taxon>
        <taxon>Micrococcales</taxon>
        <taxon>Microbacteriaceae</taxon>
        <taxon>Pseudoclavibacter</taxon>
    </lineage>
</organism>
<dbReference type="Proteomes" id="UP001525379">
    <property type="component" value="Unassembled WGS sequence"/>
</dbReference>
<keyword evidence="3" id="KW-1185">Reference proteome</keyword>
<evidence type="ECO:0000256" key="1">
    <source>
        <dbReference type="SAM" id="MobiDB-lite"/>
    </source>
</evidence>
<gene>
    <name evidence="2" type="primary">yaaA</name>
    <name evidence="2" type="ORF">M3D15_05620</name>
</gene>